<dbReference type="EMBL" id="LATX01001127">
    <property type="protein sequence ID" value="KTB43628.1"/>
    <property type="molecule type" value="Genomic_DNA"/>
</dbReference>
<accession>A0A0W0G4X7</accession>
<comment type="caution">
    <text evidence="1">The sequence shown here is derived from an EMBL/GenBank/DDBJ whole genome shotgun (WGS) entry which is preliminary data.</text>
</comment>
<dbReference type="Proteomes" id="UP000054988">
    <property type="component" value="Unassembled WGS sequence"/>
</dbReference>
<evidence type="ECO:0000313" key="1">
    <source>
        <dbReference type="EMBL" id="KTB43628.1"/>
    </source>
</evidence>
<gene>
    <name evidence="1" type="ORF">WG66_3808</name>
</gene>
<dbReference type="AlphaFoldDB" id="A0A0W0G4X7"/>
<sequence>MPTPNTFQTPVDESRDITKMTTSQIEEFLARKKVQDWQDQLRSDVMITNEHRLHWLYLQVCPSLLDREDRSADIFHDLPMVLEYANLDVPRMISSLSLSLSNIRSNLRLEEDNANLYIVIDEAQTAVKKYATSFRSQDCKTPRPILRESIVTWAALISDDDE</sequence>
<organism evidence="1 2">
    <name type="scientific">Moniliophthora roreri</name>
    <name type="common">Frosty pod rot fungus</name>
    <name type="synonym">Monilia roreri</name>
    <dbReference type="NCBI Taxonomy" id="221103"/>
    <lineage>
        <taxon>Eukaryota</taxon>
        <taxon>Fungi</taxon>
        <taxon>Dikarya</taxon>
        <taxon>Basidiomycota</taxon>
        <taxon>Agaricomycotina</taxon>
        <taxon>Agaricomycetes</taxon>
        <taxon>Agaricomycetidae</taxon>
        <taxon>Agaricales</taxon>
        <taxon>Marasmiineae</taxon>
        <taxon>Marasmiaceae</taxon>
        <taxon>Moniliophthora</taxon>
    </lineage>
</organism>
<proteinExistence type="predicted"/>
<protein>
    <submittedName>
        <fullName evidence="1">Uncharacterized protein</fullName>
    </submittedName>
</protein>
<name>A0A0W0G4X7_MONRR</name>
<evidence type="ECO:0000313" key="2">
    <source>
        <dbReference type="Proteomes" id="UP000054988"/>
    </source>
</evidence>
<reference evidence="1 2" key="1">
    <citation type="submission" date="2015-12" db="EMBL/GenBank/DDBJ databases">
        <title>Draft genome sequence of Moniliophthora roreri, the causal agent of frosty pod rot of cacao.</title>
        <authorList>
            <person name="Aime M.C."/>
            <person name="Diaz-Valderrama J.R."/>
            <person name="Kijpornyongpan T."/>
            <person name="Phillips-Mora W."/>
        </authorList>
    </citation>
    <scope>NUCLEOTIDE SEQUENCE [LARGE SCALE GENOMIC DNA]</scope>
    <source>
        <strain evidence="1 2">MCA 2952</strain>
    </source>
</reference>